<dbReference type="OrthoDB" id="9802365at2"/>
<evidence type="ECO:0000256" key="3">
    <source>
        <dbReference type="ARBA" id="ARBA00002933"/>
    </source>
</evidence>
<comment type="function">
    <text evidence="3">Adenine glycosylase active on G-A mispairs. MutY also corrects error-prone DNA synthesis past GO lesions which are due to the oxidatively damaged form of guanine: 7,8-dihydro-8-oxoguanine (8-oxo-dGTP).</text>
</comment>
<gene>
    <name evidence="16" type="ORF">CA2015_1665</name>
</gene>
<evidence type="ECO:0000313" key="17">
    <source>
        <dbReference type="Proteomes" id="UP000036520"/>
    </source>
</evidence>
<evidence type="ECO:0000256" key="12">
    <source>
        <dbReference type="ARBA" id="ARBA00023014"/>
    </source>
</evidence>
<dbReference type="InterPro" id="IPR003265">
    <property type="entry name" value="HhH-GPD_domain"/>
</dbReference>
<keyword evidence="9" id="KW-0227">DNA damage</keyword>
<evidence type="ECO:0000256" key="14">
    <source>
        <dbReference type="ARBA" id="ARBA00023295"/>
    </source>
</evidence>
<keyword evidence="17" id="KW-1185">Reference proteome</keyword>
<dbReference type="GO" id="GO:0046872">
    <property type="term" value="F:metal ion binding"/>
    <property type="evidence" value="ECO:0007669"/>
    <property type="project" value="UniProtKB-KW"/>
</dbReference>
<dbReference type="InterPro" id="IPR005760">
    <property type="entry name" value="A/G_AdeGlyc_MutY"/>
</dbReference>
<dbReference type="CDD" id="cd00056">
    <property type="entry name" value="ENDO3c"/>
    <property type="match status" value="1"/>
</dbReference>
<dbReference type="SUPFAM" id="SSF48150">
    <property type="entry name" value="DNA-glycosylase"/>
    <property type="match status" value="1"/>
</dbReference>
<keyword evidence="12" id="KW-0411">Iron-sulfur</keyword>
<reference evidence="16 17" key="1">
    <citation type="submission" date="2015-07" db="EMBL/GenBank/DDBJ databases">
        <authorList>
            <person name="Kim K.M."/>
        </authorList>
    </citation>
    <scope>NUCLEOTIDE SEQUENCE [LARGE SCALE GENOMIC DNA]</scope>
    <source>
        <strain evidence="16 17">KCTC 12363</strain>
    </source>
</reference>
<evidence type="ECO:0000256" key="7">
    <source>
        <dbReference type="ARBA" id="ARBA00022485"/>
    </source>
</evidence>
<dbReference type="GO" id="GO:0006284">
    <property type="term" value="P:base-excision repair"/>
    <property type="evidence" value="ECO:0007669"/>
    <property type="project" value="InterPro"/>
</dbReference>
<evidence type="ECO:0000259" key="15">
    <source>
        <dbReference type="SMART" id="SM00478"/>
    </source>
</evidence>
<accession>A0A0H4PD96</accession>
<name>A0A0H4PD96_9BACT</name>
<dbReference type="PATRIC" id="fig|320787.5.peg.1838"/>
<dbReference type="RefSeq" id="WP_048641476.1">
    <property type="nucleotide sequence ID" value="NZ_CAXBGM010000123.1"/>
</dbReference>
<protein>
    <recommendedName>
        <fullName evidence="6">Adenine DNA glycosylase</fullName>
        <ecNumber evidence="5">3.2.2.31</ecNumber>
    </recommendedName>
</protein>
<dbReference type="GO" id="GO:0000701">
    <property type="term" value="F:purine-specific mismatch base pair DNA N-glycosylase activity"/>
    <property type="evidence" value="ECO:0007669"/>
    <property type="project" value="UniProtKB-EC"/>
</dbReference>
<evidence type="ECO:0000256" key="13">
    <source>
        <dbReference type="ARBA" id="ARBA00023204"/>
    </source>
</evidence>
<dbReference type="Proteomes" id="UP000036520">
    <property type="component" value="Chromosome"/>
</dbReference>
<evidence type="ECO:0000256" key="2">
    <source>
        <dbReference type="ARBA" id="ARBA00001966"/>
    </source>
</evidence>
<dbReference type="FunFam" id="1.10.340.30:FF:000002">
    <property type="entry name" value="Adenine DNA glycosylase"/>
    <property type="match status" value="1"/>
</dbReference>
<keyword evidence="7" id="KW-0004">4Fe-4S</keyword>
<keyword evidence="10" id="KW-0378">Hydrolase</keyword>
<evidence type="ECO:0000256" key="1">
    <source>
        <dbReference type="ARBA" id="ARBA00000843"/>
    </source>
</evidence>
<dbReference type="InterPro" id="IPR000445">
    <property type="entry name" value="HhH_motif"/>
</dbReference>
<dbReference type="GO" id="GO:0032357">
    <property type="term" value="F:oxidized purine DNA binding"/>
    <property type="evidence" value="ECO:0007669"/>
    <property type="project" value="TreeGrafter"/>
</dbReference>
<evidence type="ECO:0000256" key="8">
    <source>
        <dbReference type="ARBA" id="ARBA00022723"/>
    </source>
</evidence>
<dbReference type="GO" id="GO:0006298">
    <property type="term" value="P:mismatch repair"/>
    <property type="evidence" value="ECO:0007669"/>
    <property type="project" value="TreeGrafter"/>
</dbReference>
<organism evidence="16 17">
    <name type="scientific">Cyclobacterium amurskyense</name>
    <dbReference type="NCBI Taxonomy" id="320787"/>
    <lineage>
        <taxon>Bacteria</taxon>
        <taxon>Pseudomonadati</taxon>
        <taxon>Bacteroidota</taxon>
        <taxon>Cytophagia</taxon>
        <taxon>Cytophagales</taxon>
        <taxon>Cyclobacteriaceae</taxon>
        <taxon>Cyclobacterium</taxon>
    </lineage>
</organism>
<comment type="cofactor">
    <cofactor evidence="2">
        <name>[4Fe-4S] cluster</name>
        <dbReference type="ChEBI" id="CHEBI:49883"/>
    </cofactor>
</comment>
<evidence type="ECO:0000256" key="5">
    <source>
        <dbReference type="ARBA" id="ARBA00012045"/>
    </source>
</evidence>
<evidence type="ECO:0000313" key="16">
    <source>
        <dbReference type="EMBL" id="AKP51100.1"/>
    </source>
</evidence>
<dbReference type="Pfam" id="PF14815">
    <property type="entry name" value="NUDIX_4"/>
    <property type="match status" value="1"/>
</dbReference>
<dbReference type="KEGG" id="camu:CA2015_1665"/>
<dbReference type="InterPro" id="IPR023170">
    <property type="entry name" value="HhH_base_excis_C"/>
</dbReference>
<dbReference type="PANTHER" id="PTHR42944">
    <property type="entry name" value="ADENINE DNA GLYCOSYLASE"/>
    <property type="match status" value="1"/>
</dbReference>
<dbReference type="InterPro" id="IPR029119">
    <property type="entry name" value="MutY_C"/>
</dbReference>
<feature type="domain" description="HhH-GPD" evidence="15">
    <location>
        <begin position="38"/>
        <end position="189"/>
    </location>
</feature>
<evidence type="ECO:0000256" key="4">
    <source>
        <dbReference type="ARBA" id="ARBA00008343"/>
    </source>
</evidence>
<keyword evidence="8" id="KW-0479">Metal-binding</keyword>
<dbReference type="CDD" id="cd03431">
    <property type="entry name" value="NUDIX_DNA_Glycosylase_C-MutY"/>
    <property type="match status" value="1"/>
</dbReference>
<dbReference type="InterPro" id="IPR011257">
    <property type="entry name" value="DNA_glycosylase"/>
</dbReference>
<dbReference type="Gene3D" id="1.10.1670.10">
    <property type="entry name" value="Helix-hairpin-Helix base-excision DNA repair enzymes (C-terminal)"/>
    <property type="match status" value="1"/>
</dbReference>
<dbReference type="GO" id="GO:0051539">
    <property type="term" value="F:4 iron, 4 sulfur cluster binding"/>
    <property type="evidence" value="ECO:0007669"/>
    <property type="project" value="UniProtKB-KW"/>
</dbReference>
<dbReference type="GO" id="GO:0035485">
    <property type="term" value="F:adenine/guanine mispair binding"/>
    <property type="evidence" value="ECO:0007669"/>
    <property type="project" value="TreeGrafter"/>
</dbReference>
<dbReference type="NCBIfam" id="TIGR01084">
    <property type="entry name" value="mutY"/>
    <property type="match status" value="1"/>
</dbReference>
<keyword evidence="13" id="KW-0234">DNA repair</keyword>
<dbReference type="PANTHER" id="PTHR42944:SF1">
    <property type="entry name" value="ADENINE DNA GLYCOSYLASE"/>
    <property type="match status" value="1"/>
</dbReference>
<dbReference type="Pfam" id="PF00730">
    <property type="entry name" value="HhH-GPD"/>
    <property type="match status" value="1"/>
</dbReference>
<sequence>MSFNYFTENLLRWYPLHRRNLPWRETNSPYIIWLSEIILQQTRVAQGLPYFHAFIERFPTVVDLANAPQEEILRTWQGLGYYSRARNLHSCAQSIVNERNGEFPDNYKALLKLKGVGPYTAAAIASFAFKEQVAVLDGNVFRVLSRYFGLDLDISSNNGKKAFDKLANKLIPKESPDQYNQAIMEFGALQCVPKNPTCNQCPLSSKCYAFQNALVNVLPVNEKKVKIKSRYFLYFHIQMDDFTVVRKREEKDIWQGLIDFPLEEYSSPEDIINIEPDSLELPKELNYMQPHYNISSEKPFKHLLTHQRIFASFVNIKLKAKYREALEKWVEKNNYALVNESSLESLGKPKLIVHYLNQKN</sequence>
<dbReference type="STRING" id="320787.CA2015_1665"/>
<evidence type="ECO:0000256" key="6">
    <source>
        <dbReference type="ARBA" id="ARBA00022023"/>
    </source>
</evidence>
<dbReference type="InterPro" id="IPR044298">
    <property type="entry name" value="MIG/MutY"/>
</dbReference>
<comment type="similarity">
    <text evidence="4">Belongs to the Nth/MutY family.</text>
</comment>
<keyword evidence="14" id="KW-0326">Glycosidase</keyword>
<evidence type="ECO:0000256" key="10">
    <source>
        <dbReference type="ARBA" id="ARBA00022801"/>
    </source>
</evidence>
<proteinExistence type="inferred from homology"/>
<dbReference type="Pfam" id="PF00633">
    <property type="entry name" value="HHH"/>
    <property type="match status" value="1"/>
</dbReference>
<dbReference type="Gene3D" id="1.10.340.30">
    <property type="entry name" value="Hypothetical protein, domain 2"/>
    <property type="match status" value="1"/>
</dbReference>
<dbReference type="AlphaFoldDB" id="A0A0H4PD96"/>
<dbReference type="EC" id="3.2.2.31" evidence="5"/>
<dbReference type="EMBL" id="CP012040">
    <property type="protein sequence ID" value="AKP51100.1"/>
    <property type="molecule type" value="Genomic_DNA"/>
</dbReference>
<dbReference type="GO" id="GO:0034039">
    <property type="term" value="F:8-oxo-7,8-dihydroguanine DNA N-glycosylase activity"/>
    <property type="evidence" value="ECO:0007669"/>
    <property type="project" value="TreeGrafter"/>
</dbReference>
<keyword evidence="11" id="KW-0408">Iron</keyword>
<dbReference type="SMART" id="SM00478">
    <property type="entry name" value="ENDO3c"/>
    <property type="match status" value="1"/>
</dbReference>
<evidence type="ECO:0000256" key="11">
    <source>
        <dbReference type="ARBA" id="ARBA00023004"/>
    </source>
</evidence>
<comment type="catalytic activity">
    <reaction evidence="1">
        <text>Hydrolyzes free adenine bases from 7,8-dihydro-8-oxoguanine:adenine mismatched double-stranded DNA, leaving an apurinic site.</text>
        <dbReference type="EC" id="3.2.2.31"/>
    </reaction>
</comment>
<evidence type="ECO:0000256" key="9">
    <source>
        <dbReference type="ARBA" id="ARBA00022763"/>
    </source>
</evidence>